<keyword evidence="4" id="KW-0378">Hydrolase</keyword>
<reference evidence="4 5" key="1">
    <citation type="journal article" date="2015" name="Fungal Genet. Biol.">
        <title>Evolution of novel wood decay mechanisms in Agaricales revealed by the genome sequences of Fistulina hepatica and Cylindrobasidium torrendii.</title>
        <authorList>
            <person name="Floudas D."/>
            <person name="Held B.W."/>
            <person name="Riley R."/>
            <person name="Nagy L.G."/>
            <person name="Koehler G."/>
            <person name="Ransdell A.S."/>
            <person name="Younus H."/>
            <person name="Chow J."/>
            <person name="Chiniquy J."/>
            <person name="Lipzen A."/>
            <person name="Tritt A."/>
            <person name="Sun H."/>
            <person name="Haridas S."/>
            <person name="LaButti K."/>
            <person name="Ohm R.A."/>
            <person name="Kues U."/>
            <person name="Blanchette R.A."/>
            <person name="Grigoriev I.V."/>
            <person name="Minto R.E."/>
            <person name="Hibbett D.S."/>
        </authorList>
    </citation>
    <scope>NUCLEOTIDE SEQUENCE [LARGE SCALE GENOMIC DNA]</scope>
    <source>
        <strain evidence="4 5">ATCC 64428</strain>
    </source>
</reference>
<dbReference type="Proteomes" id="UP000054144">
    <property type="component" value="Unassembled WGS sequence"/>
</dbReference>
<sequence>MAPRQSRSSVLGKRAHPPSAAAHEQLCTPEPTPDAKRLRTTLISHDSVNNKENISPCDADDANDLCTFSPTRDAARSGKSACAMASGGAFISTRCSEPSMCSTTELPPAALPSFLTPPPTPSKKHLPLPSRVRAALRLVSDGDCPIIARDKEYQSIQEFAYSMFDEDYDGPTALYISGTPGSGKTAVVNAVVANITEAKVVNINCMTLRRVEDVWDRLVGELPRASSSRKSKTRQDLDVASLSTDTKCILILDELDHIASAHNLQMLMSLSASHSNYLRIIGIANTHTLTSRDSFVELNVKTMHFSPYSATQLSQILQSRLAPLQAESDDTKAAILKFLPLPTQSLLTKKVATMTGDFRTLLDVLRGAIDIATKPSELGRRPGSSVPVQVTPNHILAALRIYLPTSSGGSETPVGTAKNSETVNKMNGLGLQTRVVMLALLLASVRLGAGLSLPTQNANSPSTPKKRASTAKSSSVVRSTPTKRPFAGLDATQLYAYYGELLRRTDARVAVPTSRGEFEDILNVLEGFSLVSRPPSEVKARRTFGRTAPFTSSSPTTVQLGPNIRVEEVLVGLGIEGDASGGAQTEEVCAIWRKEQAKIAKETQQLACSREAGEYDDVFEGAVDH</sequence>
<keyword evidence="5" id="KW-1185">Reference proteome</keyword>
<dbReference type="GO" id="GO:0005524">
    <property type="term" value="F:ATP binding"/>
    <property type="evidence" value="ECO:0007669"/>
    <property type="project" value="InterPro"/>
</dbReference>
<dbReference type="GO" id="GO:0005634">
    <property type="term" value="C:nucleus"/>
    <property type="evidence" value="ECO:0007669"/>
    <property type="project" value="TreeGrafter"/>
</dbReference>
<dbReference type="AlphaFoldDB" id="A0A0D7ANC3"/>
<feature type="compositionally biased region" description="Polar residues" evidence="2">
    <location>
        <begin position="453"/>
        <end position="463"/>
    </location>
</feature>
<proteinExistence type="predicted"/>
<keyword evidence="1" id="KW-0235">DNA replication</keyword>
<dbReference type="InterPro" id="IPR050311">
    <property type="entry name" value="ORC1/CDC6"/>
</dbReference>
<dbReference type="SMART" id="SM00382">
    <property type="entry name" value="AAA"/>
    <property type="match status" value="1"/>
</dbReference>
<dbReference type="EMBL" id="KN881628">
    <property type="protein sequence ID" value="KIY53092.1"/>
    <property type="molecule type" value="Genomic_DNA"/>
</dbReference>
<feature type="region of interest" description="Disordered" evidence="2">
    <location>
        <begin position="452"/>
        <end position="481"/>
    </location>
</feature>
<dbReference type="GO" id="GO:0003688">
    <property type="term" value="F:DNA replication origin binding"/>
    <property type="evidence" value="ECO:0007669"/>
    <property type="project" value="TreeGrafter"/>
</dbReference>
<dbReference type="OrthoDB" id="1926878at2759"/>
<feature type="region of interest" description="Disordered" evidence="2">
    <location>
        <begin position="1"/>
        <end position="34"/>
    </location>
</feature>
<evidence type="ECO:0000313" key="5">
    <source>
        <dbReference type="Proteomes" id="UP000054144"/>
    </source>
</evidence>
<dbReference type="Pfam" id="PF00004">
    <property type="entry name" value="AAA"/>
    <property type="match status" value="1"/>
</dbReference>
<evidence type="ECO:0000256" key="2">
    <source>
        <dbReference type="SAM" id="MobiDB-lite"/>
    </source>
</evidence>
<evidence type="ECO:0000259" key="3">
    <source>
        <dbReference type="SMART" id="SM00382"/>
    </source>
</evidence>
<evidence type="ECO:0000256" key="1">
    <source>
        <dbReference type="ARBA" id="ARBA00022705"/>
    </source>
</evidence>
<dbReference type="GO" id="GO:0016887">
    <property type="term" value="F:ATP hydrolysis activity"/>
    <property type="evidence" value="ECO:0007669"/>
    <property type="project" value="InterPro"/>
</dbReference>
<dbReference type="GO" id="GO:0006270">
    <property type="term" value="P:DNA replication initiation"/>
    <property type="evidence" value="ECO:0007669"/>
    <property type="project" value="TreeGrafter"/>
</dbReference>
<accession>A0A0D7ANC3</accession>
<dbReference type="PANTHER" id="PTHR10763:SF26">
    <property type="entry name" value="CELL DIVISION CONTROL PROTEIN 6 HOMOLOG"/>
    <property type="match status" value="1"/>
</dbReference>
<dbReference type="SUPFAM" id="SSF52540">
    <property type="entry name" value="P-loop containing nucleoside triphosphate hydrolases"/>
    <property type="match status" value="1"/>
</dbReference>
<organism evidence="4 5">
    <name type="scientific">Fistulina hepatica ATCC 64428</name>
    <dbReference type="NCBI Taxonomy" id="1128425"/>
    <lineage>
        <taxon>Eukaryota</taxon>
        <taxon>Fungi</taxon>
        <taxon>Dikarya</taxon>
        <taxon>Basidiomycota</taxon>
        <taxon>Agaricomycotina</taxon>
        <taxon>Agaricomycetes</taxon>
        <taxon>Agaricomycetidae</taxon>
        <taxon>Agaricales</taxon>
        <taxon>Fistulinaceae</taxon>
        <taxon>Fistulina</taxon>
    </lineage>
</organism>
<feature type="compositionally biased region" description="Polar residues" evidence="2">
    <location>
        <begin position="470"/>
        <end position="481"/>
    </location>
</feature>
<dbReference type="InterPro" id="IPR027417">
    <property type="entry name" value="P-loop_NTPase"/>
</dbReference>
<dbReference type="Gene3D" id="1.10.8.60">
    <property type="match status" value="1"/>
</dbReference>
<dbReference type="PANTHER" id="PTHR10763">
    <property type="entry name" value="CELL DIVISION CONTROL PROTEIN 6-RELATED"/>
    <property type="match status" value="1"/>
</dbReference>
<protein>
    <submittedName>
        <fullName evidence="4">p-loop containing nucleoside triphosphate hydrolase protein</fullName>
    </submittedName>
</protein>
<dbReference type="GO" id="GO:0033314">
    <property type="term" value="P:mitotic DNA replication checkpoint signaling"/>
    <property type="evidence" value="ECO:0007669"/>
    <property type="project" value="TreeGrafter"/>
</dbReference>
<dbReference type="Gene3D" id="3.40.50.300">
    <property type="entry name" value="P-loop containing nucleotide triphosphate hydrolases"/>
    <property type="match status" value="1"/>
</dbReference>
<dbReference type="CDD" id="cd00009">
    <property type="entry name" value="AAA"/>
    <property type="match status" value="1"/>
</dbReference>
<dbReference type="InterPro" id="IPR003959">
    <property type="entry name" value="ATPase_AAA_core"/>
</dbReference>
<name>A0A0D7ANC3_9AGAR</name>
<dbReference type="InterPro" id="IPR003593">
    <property type="entry name" value="AAA+_ATPase"/>
</dbReference>
<gene>
    <name evidence="4" type="ORF">FISHEDRAFT_69232</name>
</gene>
<evidence type="ECO:0000313" key="4">
    <source>
        <dbReference type="EMBL" id="KIY53092.1"/>
    </source>
</evidence>
<feature type="domain" description="AAA+ ATPase" evidence="3">
    <location>
        <begin position="170"/>
        <end position="304"/>
    </location>
</feature>